<sequence length="63" mass="7431">MVYCMIPKKISASTIESQKPFEFFKVVIAMSPLYFFSFIFTEQSLRQENQNQDKYDESHTIAP</sequence>
<feature type="transmembrane region" description="Helical" evidence="1">
    <location>
        <begin position="21"/>
        <end position="40"/>
    </location>
</feature>
<reference evidence="2" key="1">
    <citation type="submission" date="2021-11" db="EMBL/GenBank/DDBJ databases">
        <authorList>
            <person name="Bulgarelli D."/>
        </authorList>
    </citation>
    <scope>NUCLEOTIDE SEQUENCE</scope>
    <source>
        <strain evidence="2">Bi133</strain>
    </source>
</reference>
<accession>A0A9W4L4Q8</accession>
<dbReference type="EMBL" id="CAKKMG010000096">
    <property type="protein sequence ID" value="CAH0296421.1"/>
    <property type="molecule type" value="Genomic_DNA"/>
</dbReference>
<keyword evidence="1" id="KW-0812">Transmembrane</keyword>
<keyword evidence="1" id="KW-1133">Transmembrane helix</keyword>
<evidence type="ECO:0000313" key="3">
    <source>
        <dbReference type="Proteomes" id="UP000789326"/>
    </source>
</evidence>
<evidence type="ECO:0000313" key="2">
    <source>
        <dbReference type="EMBL" id="CAH0296421.1"/>
    </source>
</evidence>
<protein>
    <submittedName>
        <fullName evidence="2">Uncharacterized protein</fullName>
    </submittedName>
</protein>
<dbReference type="AlphaFoldDB" id="A0A9W4L4Q8"/>
<gene>
    <name evidence="2" type="ORF">SRABI133_04415</name>
</gene>
<comment type="caution">
    <text evidence="2">The sequence shown here is derived from an EMBL/GenBank/DDBJ whole genome shotgun (WGS) entry which is preliminary data.</text>
</comment>
<proteinExistence type="predicted"/>
<organism evidence="2 3">
    <name type="scientific">Peribacillus simplex</name>
    <dbReference type="NCBI Taxonomy" id="1478"/>
    <lineage>
        <taxon>Bacteria</taxon>
        <taxon>Bacillati</taxon>
        <taxon>Bacillota</taxon>
        <taxon>Bacilli</taxon>
        <taxon>Bacillales</taxon>
        <taxon>Bacillaceae</taxon>
        <taxon>Peribacillus</taxon>
    </lineage>
</organism>
<dbReference type="Proteomes" id="UP000789326">
    <property type="component" value="Unassembled WGS sequence"/>
</dbReference>
<keyword evidence="1" id="KW-0472">Membrane</keyword>
<name>A0A9W4L4Q8_9BACI</name>
<evidence type="ECO:0000256" key="1">
    <source>
        <dbReference type="SAM" id="Phobius"/>
    </source>
</evidence>